<evidence type="ECO:0000256" key="1">
    <source>
        <dbReference type="ARBA" id="ARBA00004651"/>
    </source>
</evidence>
<feature type="transmembrane region" description="Helical" evidence="9">
    <location>
        <begin position="267"/>
        <end position="289"/>
    </location>
</feature>
<keyword evidence="4 9" id="KW-0812">Transmembrane</keyword>
<dbReference type="GO" id="GO:0005886">
    <property type="term" value="C:plasma membrane"/>
    <property type="evidence" value="ECO:0007669"/>
    <property type="project" value="UniProtKB-SubCell"/>
</dbReference>
<comment type="subcellular location">
    <subcellularLocation>
        <location evidence="1">Cell membrane</location>
        <topology evidence="1">Multi-pass membrane protein</topology>
    </subcellularLocation>
</comment>
<comment type="similarity">
    <text evidence="8">Belongs to the binding-protein-dependent transport system permease family. LivHM subfamily.</text>
</comment>
<evidence type="ECO:0000256" key="9">
    <source>
        <dbReference type="SAM" id="Phobius"/>
    </source>
</evidence>
<keyword evidence="6 9" id="KW-1133">Transmembrane helix</keyword>
<evidence type="ECO:0000256" key="7">
    <source>
        <dbReference type="ARBA" id="ARBA00023136"/>
    </source>
</evidence>
<evidence type="ECO:0000256" key="2">
    <source>
        <dbReference type="ARBA" id="ARBA00022448"/>
    </source>
</evidence>
<dbReference type="InterPro" id="IPR043428">
    <property type="entry name" value="LivM-like"/>
</dbReference>
<feature type="transmembrane region" description="Helical" evidence="9">
    <location>
        <begin position="243"/>
        <end position="261"/>
    </location>
</feature>
<sequence length="733" mass="74605">MHEFLVFTISGLTTAGIYAITASGLTLTYVTTGVFNVAHGATGMIAAFAYWQLRVGWGWPTPVALLLCVCVLAPALGILIERLVMRRLDGTSPTTRLMATVALLVSLLSAAQWIWDPSDFRALSELFPGSGFTVAGVAVPYDDVLVLGLAALVAAGLWALLHFTRVGVAMRAVVDDRTLTVLNGARPTATSRLAWAIGTSLAALAGILVAPKLTLSAIPLTLLIVNAYAAAVIGGLRSLPLTFVGALVVGLANDYGIGYLPKIHTGAQYLTGLVAIIPVVVLALALLVLPSSRPRGRPASRIREITPSPSWPAAGLLVAGTLLGAAIAVTTVTEADLFSSTQMWGLGIVGLSVVPLVGYAGQTSLCQLSFAGIGAVVVAHAGADGNPLSLLLAAAVTALVGALVSLPALRLSGIYLALLTGAFAVALDGWIFQLPAFTVFGHRFDLFGAGSLTFTRFHAFGADTAGTRPYFVFGAVVFCLVILGLVGLRRSDLGQRLIARKESPTACTTIGVNLRTTNLAVFTLSAAIAGLGGGIYAAGLQSATPETFTFVTGLTVLLIVVVAGVSSLGSGLAVALLLGTSSLSNAFGGDATRITATAVGLSAIALAANPNGLIPGFLRPAFAPVARAPGVAVAGLGVLGLLWAARLVDLIDGYSLVLGVLLLVAAVPVLAAMVAGSRLAARQDGPSSGTGGLPDGGLSEPLEWLGLRGQVGRADIAAVDRALGLPEVAHARP</sequence>
<name>A0A0S4QKL4_9ACTN</name>
<feature type="transmembrane region" description="Helical" evidence="9">
    <location>
        <begin position="6"/>
        <end position="27"/>
    </location>
</feature>
<dbReference type="GO" id="GO:0015658">
    <property type="term" value="F:branched-chain amino acid transmembrane transporter activity"/>
    <property type="evidence" value="ECO:0007669"/>
    <property type="project" value="InterPro"/>
</dbReference>
<dbReference type="GO" id="GO:0006865">
    <property type="term" value="P:amino acid transport"/>
    <property type="evidence" value="ECO:0007669"/>
    <property type="project" value="UniProtKB-KW"/>
</dbReference>
<feature type="transmembrane region" description="Helical" evidence="9">
    <location>
        <begin position="193"/>
        <end position="211"/>
    </location>
</feature>
<feature type="transmembrane region" description="Helical" evidence="9">
    <location>
        <begin position="63"/>
        <end position="85"/>
    </location>
</feature>
<feature type="transmembrane region" description="Helical" evidence="9">
    <location>
        <begin position="341"/>
        <end position="358"/>
    </location>
</feature>
<proteinExistence type="inferred from homology"/>
<feature type="transmembrane region" description="Helical" evidence="9">
    <location>
        <begin position="97"/>
        <end position="115"/>
    </location>
</feature>
<reference evidence="11" key="1">
    <citation type="submission" date="2015-11" db="EMBL/GenBank/DDBJ databases">
        <authorList>
            <person name="Varghese N."/>
        </authorList>
    </citation>
    <scope>NUCLEOTIDE SEQUENCE [LARGE SCALE GENOMIC DNA]</scope>
    <source>
        <strain evidence="11">DSM 45899</strain>
    </source>
</reference>
<keyword evidence="2" id="KW-0813">Transport</keyword>
<organism evidence="10 11">
    <name type="scientific">Parafrankia irregularis</name>
    <dbReference type="NCBI Taxonomy" id="795642"/>
    <lineage>
        <taxon>Bacteria</taxon>
        <taxon>Bacillati</taxon>
        <taxon>Actinomycetota</taxon>
        <taxon>Actinomycetes</taxon>
        <taxon>Frankiales</taxon>
        <taxon>Frankiaceae</taxon>
        <taxon>Parafrankia</taxon>
    </lineage>
</organism>
<evidence type="ECO:0000313" key="11">
    <source>
        <dbReference type="Proteomes" id="UP000198802"/>
    </source>
</evidence>
<dbReference type="CDD" id="cd06581">
    <property type="entry name" value="TM_PBP1_LivM_like"/>
    <property type="match status" value="1"/>
</dbReference>
<dbReference type="EMBL" id="FAOZ01000006">
    <property type="protein sequence ID" value="CUU56071.1"/>
    <property type="molecule type" value="Genomic_DNA"/>
</dbReference>
<feature type="transmembrane region" description="Helical" evidence="9">
    <location>
        <begin position="388"/>
        <end position="406"/>
    </location>
</feature>
<dbReference type="CDD" id="cd06582">
    <property type="entry name" value="TM_PBP1_LivH_like"/>
    <property type="match status" value="1"/>
</dbReference>
<dbReference type="AlphaFoldDB" id="A0A0S4QKL4"/>
<feature type="transmembrane region" description="Helical" evidence="9">
    <location>
        <begin position="144"/>
        <end position="161"/>
    </location>
</feature>
<feature type="transmembrane region" description="Helical" evidence="9">
    <location>
        <begin position="591"/>
        <end position="609"/>
    </location>
</feature>
<evidence type="ECO:0000256" key="4">
    <source>
        <dbReference type="ARBA" id="ARBA00022692"/>
    </source>
</evidence>
<dbReference type="InterPro" id="IPR052157">
    <property type="entry name" value="BCAA_transport_permease"/>
</dbReference>
<keyword evidence="7 9" id="KW-0472">Membrane</keyword>
<evidence type="ECO:0000256" key="8">
    <source>
        <dbReference type="ARBA" id="ARBA00037998"/>
    </source>
</evidence>
<feature type="transmembrane region" description="Helical" evidence="9">
    <location>
        <begin position="519"/>
        <end position="538"/>
    </location>
</feature>
<dbReference type="RefSeq" id="WP_091275553.1">
    <property type="nucleotide sequence ID" value="NZ_FAOZ01000006.1"/>
</dbReference>
<keyword evidence="11" id="KW-1185">Reference proteome</keyword>
<dbReference type="InterPro" id="IPR001851">
    <property type="entry name" value="ABC_transp_permease"/>
</dbReference>
<dbReference type="PANTHER" id="PTHR11795">
    <property type="entry name" value="BRANCHED-CHAIN AMINO ACID TRANSPORT SYSTEM PERMEASE PROTEIN LIVH"/>
    <property type="match status" value="1"/>
</dbReference>
<feature type="transmembrane region" description="Helical" evidence="9">
    <location>
        <begin position="621"/>
        <end position="644"/>
    </location>
</feature>
<feature type="transmembrane region" description="Helical" evidence="9">
    <location>
        <begin position="217"/>
        <end position="236"/>
    </location>
</feature>
<keyword evidence="5" id="KW-0029">Amino-acid transport</keyword>
<dbReference type="Pfam" id="PF02653">
    <property type="entry name" value="BPD_transp_2"/>
    <property type="match status" value="2"/>
</dbReference>
<feature type="transmembrane region" description="Helical" evidence="9">
    <location>
        <begin position="470"/>
        <end position="488"/>
    </location>
</feature>
<feature type="transmembrane region" description="Helical" evidence="9">
    <location>
        <begin position="413"/>
        <end position="432"/>
    </location>
</feature>
<feature type="transmembrane region" description="Helical" evidence="9">
    <location>
        <begin position="365"/>
        <end position="382"/>
    </location>
</feature>
<evidence type="ECO:0000256" key="5">
    <source>
        <dbReference type="ARBA" id="ARBA00022970"/>
    </source>
</evidence>
<gene>
    <name evidence="10" type="ORF">Ga0074812_106326</name>
</gene>
<feature type="transmembrane region" description="Helical" evidence="9">
    <location>
        <begin position="656"/>
        <end position="676"/>
    </location>
</feature>
<feature type="transmembrane region" description="Helical" evidence="9">
    <location>
        <begin position="550"/>
        <end position="579"/>
    </location>
</feature>
<evidence type="ECO:0000256" key="3">
    <source>
        <dbReference type="ARBA" id="ARBA00022475"/>
    </source>
</evidence>
<evidence type="ECO:0000313" key="10">
    <source>
        <dbReference type="EMBL" id="CUU56071.1"/>
    </source>
</evidence>
<protein>
    <submittedName>
        <fullName evidence="10">Branched-chain amino acid transport system permease protein</fullName>
    </submittedName>
</protein>
<evidence type="ECO:0000256" key="6">
    <source>
        <dbReference type="ARBA" id="ARBA00022989"/>
    </source>
</evidence>
<dbReference type="PANTHER" id="PTHR11795:SF445">
    <property type="entry name" value="AMINO ACID ABC TRANSPORTER PERMEASE PROTEIN"/>
    <property type="match status" value="1"/>
</dbReference>
<accession>A0A0S4QKL4</accession>
<keyword evidence="3" id="KW-1003">Cell membrane</keyword>
<feature type="transmembrane region" description="Helical" evidence="9">
    <location>
        <begin position="310"/>
        <end position="329"/>
    </location>
</feature>
<dbReference type="Proteomes" id="UP000198802">
    <property type="component" value="Unassembled WGS sequence"/>
</dbReference>
<feature type="transmembrane region" description="Helical" evidence="9">
    <location>
        <begin position="34"/>
        <end position="51"/>
    </location>
</feature>